<name>A0A9E7N5S3_9CAUD</name>
<protein>
    <submittedName>
        <fullName evidence="1">Uncharacterized protein</fullName>
    </submittedName>
</protein>
<organism evidence="1 2">
    <name type="scientific">Brevundimonas phage vB_BpoS-Marchewka</name>
    <dbReference type="NCBI Taxonomy" id="2948604"/>
    <lineage>
        <taxon>Viruses</taxon>
        <taxon>Duplodnaviria</taxon>
        <taxon>Heunggongvirae</taxon>
        <taxon>Uroviricota</taxon>
        <taxon>Caudoviricetes</taxon>
        <taxon>Jeanschmidtviridae</taxon>
        <taxon>Marchewkavirus</taxon>
        <taxon>Marchewkavirus marchewka</taxon>
    </lineage>
</organism>
<evidence type="ECO:0000313" key="1">
    <source>
        <dbReference type="EMBL" id="UTC28962.1"/>
    </source>
</evidence>
<dbReference type="Proteomes" id="UP001056634">
    <property type="component" value="Segment"/>
</dbReference>
<gene>
    <name evidence="1" type="ORF">MARCHEWKA_04500</name>
</gene>
<sequence>MSAYLQAPAHIAAEAAGLTPADFEGVDGVLLGAWLMDRDSVSLGRTVQIGWGYIYGDRKGRFEDGSYIHTSYFTAEPVDGVYKTLNSTYRLRLRPETADDADA</sequence>
<evidence type="ECO:0000313" key="2">
    <source>
        <dbReference type="Proteomes" id="UP001056634"/>
    </source>
</evidence>
<reference evidence="1" key="1">
    <citation type="submission" date="2022-04" db="EMBL/GenBank/DDBJ databases">
        <authorList>
            <person name="Friedrich I."/>
            <person name="Schneider D."/>
            <person name="Poehlein A."/>
            <person name="Hertel R."/>
            <person name="Daniel R."/>
        </authorList>
    </citation>
    <scope>NUCLEOTIDE SEQUENCE</scope>
</reference>
<keyword evidence="2" id="KW-1185">Reference proteome</keyword>
<dbReference type="EMBL" id="ON529851">
    <property type="protein sequence ID" value="UTC28962.1"/>
    <property type="molecule type" value="Genomic_DNA"/>
</dbReference>
<proteinExistence type="predicted"/>
<accession>A0A9E7N5S3</accession>